<dbReference type="PROSITE" id="PS51012">
    <property type="entry name" value="ABC_TM2"/>
    <property type="match status" value="1"/>
</dbReference>
<comment type="subcellular location">
    <subcellularLocation>
        <location evidence="1">Membrane</location>
        <topology evidence="1">Multi-pass membrane protein</topology>
    </subcellularLocation>
</comment>
<keyword evidence="2 5" id="KW-0812">Transmembrane</keyword>
<dbReference type="PANTHER" id="PTHR43077:SF10">
    <property type="entry name" value="TRANSPORT PERMEASE PROTEIN"/>
    <property type="match status" value="1"/>
</dbReference>
<dbReference type="InterPro" id="IPR000412">
    <property type="entry name" value="ABC_2_transport"/>
</dbReference>
<reference evidence="7" key="1">
    <citation type="submission" date="2020-05" db="EMBL/GenBank/DDBJ databases">
        <authorList>
            <person name="Chiriac C."/>
            <person name="Salcher M."/>
            <person name="Ghai R."/>
            <person name="Kavagutti S V."/>
        </authorList>
    </citation>
    <scope>NUCLEOTIDE SEQUENCE</scope>
</reference>
<feature type="transmembrane region" description="Helical" evidence="5">
    <location>
        <begin position="58"/>
        <end position="82"/>
    </location>
</feature>
<evidence type="ECO:0000259" key="6">
    <source>
        <dbReference type="PROSITE" id="PS51012"/>
    </source>
</evidence>
<evidence type="ECO:0000256" key="3">
    <source>
        <dbReference type="ARBA" id="ARBA00022989"/>
    </source>
</evidence>
<sequence length="257" mass="27005">MSSAGQLALIGRRSVSRTFRQPVLVVPVILFPLILLAVNAAGLASITELPGFPTDRYINFAIVVCFVQGALFAAITAGTELASDIQSGFTDRLALTPARRWAVLAGATAGGASIAVFGSLIYLGVGLIFGVQIETGVLGALTLLALAIYTALAFAGIGAWLAVATGSPQAVQGVFPLLFVLLFLSTMNLPLDFIQKQWFRTIAEWNPLSFLIDGMRGLVIGGWDASTLIPAIAVATAIMFVTFAGAAHALRKRVQRT</sequence>
<dbReference type="Pfam" id="PF01061">
    <property type="entry name" value="ABC2_membrane"/>
    <property type="match status" value="1"/>
</dbReference>
<dbReference type="InterPro" id="IPR051328">
    <property type="entry name" value="T7SS_ABC-Transporter"/>
</dbReference>
<proteinExistence type="predicted"/>
<dbReference type="GO" id="GO:0140359">
    <property type="term" value="F:ABC-type transporter activity"/>
    <property type="evidence" value="ECO:0007669"/>
    <property type="project" value="InterPro"/>
</dbReference>
<dbReference type="GO" id="GO:0043190">
    <property type="term" value="C:ATP-binding cassette (ABC) transporter complex"/>
    <property type="evidence" value="ECO:0007669"/>
    <property type="project" value="InterPro"/>
</dbReference>
<dbReference type="EMBL" id="CAESAN010000099">
    <property type="protein sequence ID" value="CAB4345772.1"/>
    <property type="molecule type" value="Genomic_DNA"/>
</dbReference>
<dbReference type="PIRSF" id="PIRSF006648">
    <property type="entry name" value="DrrB"/>
    <property type="match status" value="1"/>
</dbReference>
<feature type="transmembrane region" description="Helical" evidence="5">
    <location>
        <begin position="174"/>
        <end position="191"/>
    </location>
</feature>
<feature type="transmembrane region" description="Helical" evidence="5">
    <location>
        <begin position="137"/>
        <end position="162"/>
    </location>
</feature>
<keyword evidence="3 5" id="KW-1133">Transmembrane helix</keyword>
<gene>
    <name evidence="7" type="ORF">UFOPK3547_01164</name>
</gene>
<accession>A0A6J5ZWQ1</accession>
<name>A0A6J5ZWQ1_9ZZZZ</name>
<feature type="transmembrane region" description="Helical" evidence="5">
    <location>
        <begin position="228"/>
        <end position="250"/>
    </location>
</feature>
<evidence type="ECO:0000256" key="5">
    <source>
        <dbReference type="SAM" id="Phobius"/>
    </source>
</evidence>
<dbReference type="InterPro" id="IPR047817">
    <property type="entry name" value="ABC2_TM_bact-type"/>
</dbReference>
<feature type="transmembrane region" description="Helical" evidence="5">
    <location>
        <begin position="103"/>
        <end position="131"/>
    </location>
</feature>
<evidence type="ECO:0000256" key="2">
    <source>
        <dbReference type="ARBA" id="ARBA00022692"/>
    </source>
</evidence>
<keyword evidence="4 5" id="KW-0472">Membrane</keyword>
<feature type="domain" description="ABC transmembrane type-2" evidence="6">
    <location>
        <begin position="23"/>
        <end position="253"/>
    </location>
</feature>
<dbReference type="AlphaFoldDB" id="A0A6J5ZWQ1"/>
<evidence type="ECO:0000313" key="7">
    <source>
        <dbReference type="EMBL" id="CAB4345772.1"/>
    </source>
</evidence>
<organism evidence="7">
    <name type="scientific">freshwater metagenome</name>
    <dbReference type="NCBI Taxonomy" id="449393"/>
    <lineage>
        <taxon>unclassified sequences</taxon>
        <taxon>metagenomes</taxon>
        <taxon>ecological metagenomes</taxon>
    </lineage>
</organism>
<protein>
    <submittedName>
        <fullName evidence="7">Unannotated protein</fullName>
    </submittedName>
</protein>
<feature type="transmembrane region" description="Helical" evidence="5">
    <location>
        <begin position="23"/>
        <end position="46"/>
    </location>
</feature>
<evidence type="ECO:0000256" key="1">
    <source>
        <dbReference type="ARBA" id="ARBA00004141"/>
    </source>
</evidence>
<evidence type="ECO:0000256" key="4">
    <source>
        <dbReference type="ARBA" id="ARBA00023136"/>
    </source>
</evidence>
<dbReference type="PANTHER" id="PTHR43077">
    <property type="entry name" value="TRANSPORT PERMEASE YVFS-RELATED"/>
    <property type="match status" value="1"/>
</dbReference>
<dbReference type="InterPro" id="IPR013525">
    <property type="entry name" value="ABC2_TM"/>
</dbReference>